<protein>
    <submittedName>
        <fullName evidence="2">Uncharacterized protein</fullName>
    </submittedName>
</protein>
<gene>
    <name evidence="2" type="ORF">B2J93_4093</name>
</gene>
<keyword evidence="3" id="KW-1185">Reference proteome</keyword>
<feature type="compositionally biased region" description="Low complexity" evidence="1">
    <location>
        <begin position="25"/>
        <end position="39"/>
    </location>
</feature>
<feature type="region of interest" description="Disordered" evidence="1">
    <location>
        <begin position="1"/>
        <end position="55"/>
    </location>
</feature>
<evidence type="ECO:0000256" key="1">
    <source>
        <dbReference type="SAM" id="MobiDB-lite"/>
    </source>
</evidence>
<reference evidence="2 3" key="1">
    <citation type="submission" date="2017-04" db="EMBL/GenBank/DDBJ databases">
        <title>Draft genome sequence of Marssonina coronaria NL1: causal agent of apple blotch.</title>
        <authorList>
            <person name="Cheng Q."/>
        </authorList>
    </citation>
    <scope>NUCLEOTIDE SEQUENCE [LARGE SCALE GENOMIC DNA]</scope>
    <source>
        <strain evidence="2 3">NL1</strain>
    </source>
</reference>
<sequence>MHHYEGPNSLDFDPEKPEQRTTSSHANLAAHSVAEASAADQHKPPGSSWKFGESKQNTGLFKQSLDLTLNEKILMPQSIPTAAFQLQNLPHAEQLLASSSSDSNLLSNVSAQEAGSFNPSSSTFFLSTKSVQQERTQTPKQSGKDSAHSNNEQCQKDKISSPVTSQPQAVSANIHSRTFMPKDRLPRYEPPLEDPLSTASQSGPPADLVSRGYRQSLQSVSPRNAAIPRPASPSQPSRVYRPPAVIFTIDNRAESPLSTADFKYFIDKFTQSVRVVVAPNQHTDHMHPIGVIMWQSLPESYKWFSEETGTVGIGAWIFELTDIHWQPEKSFVVPEGSLHYFWTLKQYIWDLYWVASHLSKGLSLFRVSISQLPLGQREHYFPPGSPYQPRWNAVTLQRTEKSGKSNNDSNLQQFMVVHEPYHSARSLPETRMGFPSPQISPAPSSKVHGVREPDPRQMAKQSSPSSQHSFPLPNHQPLSPSIISGDPLQHTYCTAPSPANSSREYQPQSFFSPANSRRTLRDEAELSDFARAITQQHKVELLGGESTINDRLPYRSGSEVCGVIIDRRSGKGMVTLTGKGHITQNIATGPNEAGDRFRDIAIQTEQTCTLHGGAAVLYYRETESTFRPPVSRSHMPRDRIGERVKGHLAPAIFLSENSEPCPIQESQLCNPSSTIDIVIRIQIDGKGKFSAPFDKLVLRPKLKTTDFFSWFAQLTRHSLPRGPDSLKFTFKDAMPGPSATEVERGNEDHFNYMRKHIKTICERARHYMPDMIEFGVLVTDPGWVDEKGEEEEEEDW</sequence>
<dbReference type="AlphaFoldDB" id="A0A218Z9R0"/>
<feature type="compositionally biased region" description="Polar residues" evidence="1">
    <location>
        <begin position="128"/>
        <end position="141"/>
    </location>
</feature>
<feature type="compositionally biased region" description="Polar residues" evidence="1">
    <location>
        <begin position="213"/>
        <end position="222"/>
    </location>
</feature>
<feature type="compositionally biased region" description="Polar residues" evidence="1">
    <location>
        <begin position="491"/>
        <end position="517"/>
    </location>
</feature>
<proteinExistence type="predicted"/>
<dbReference type="OrthoDB" id="3437747at2759"/>
<feature type="compositionally biased region" description="Polar residues" evidence="1">
    <location>
        <begin position="459"/>
        <end position="469"/>
    </location>
</feature>
<dbReference type="EMBL" id="MZNU01000093">
    <property type="protein sequence ID" value="OWP04811.1"/>
    <property type="molecule type" value="Genomic_DNA"/>
</dbReference>
<name>A0A218Z9R0_9HELO</name>
<evidence type="ECO:0000313" key="3">
    <source>
        <dbReference type="Proteomes" id="UP000242519"/>
    </source>
</evidence>
<organism evidence="2 3">
    <name type="scientific">Diplocarpon coronariae</name>
    <dbReference type="NCBI Taxonomy" id="2795749"/>
    <lineage>
        <taxon>Eukaryota</taxon>
        <taxon>Fungi</taxon>
        <taxon>Dikarya</taxon>
        <taxon>Ascomycota</taxon>
        <taxon>Pezizomycotina</taxon>
        <taxon>Leotiomycetes</taxon>
        <taxon>Helotiales</taxon>
        <taxon>Drepanopezizaceae</taxon>
        <taxon>Diplocarpon</taxon>
    </lineage>
</organism>
<dbReference type="InParanoid" id="A0A218Z9R0"/>
<feature type="region of interest" description="Disordered" evidence="1">
    <location>
        <begin position="427"/>
        <end position="519"/>
    </location>
</feature>
<evidence type="ECO:0000313" key="2">
    <source>
        <dbReference type="EMBL" id="OWP04811.1"/>
    </source>
</evidence>
<accession>A0A218Z9R0</accession>
<dbReference type="Proteomes" id="UP000242519">
    <property type="component" value="Unassembled WGS sequence"/>
</dbReference>
<feature type="region of interest" description="Disordered" evidence="1">
    <location>
        <begin position="128"/>
        <end position="238"/>
    </location>
</feature>
<comment type="caution">
    <text evidence="2">The sequence shown here is derived from an EMBL/GenBank/DDBJ whole genome shotgun (WGS) entry which is preliminary data.</text>
</comment>
<feature type="compositionally biased region" description="Polar residues" evidence="1">
    <location>
        <begin position="161"/>
        <end position="176"/>
    </location>
</feature>